<evidence type="ECO:0000313" key="1">
    <source>
        <dbReference type="EMBL" id="GIO38571.1"/>
    </source>
</evidence>
<protein>
    <submittedName>
        <fullName evidence="1">Uncharacterized protein</fullName>
    </submittedName>
</protein>
<organism evidence="1 2">
    <name type="scientific">Paenibacillus antibioticophila</name>
    <dbReference type="NCBI Taxonomy" id="1274374"/>
    <lineage>
        <taxon>Bacteria</taxon>
        <taxon>Bacillati</taxon>
        <taxon>Bacillota</taxon>
        <taxon>Bacilli</taxon>
        <taxon>Bacillales</taxon>
        <taxon>Paenibacillaceae</taxon>
        <taxon>Paenibacillus</taxon>
    </lineage>
</organism>
<accession>A0A919XSQ5</accession>
<dbReference type="Proteomes" id="UP000681162">
    <property type="component" value="Unassembled WGS sequence"/>
</dbReference>
<evidence type="ECO:0000313" key="2">
    <source>
        <dbReference type="Proteomes" id="UP000681162"/>
    </source>
</evidence>
<dbReference type="AlphaFoldDB" id="A0A919XSQ5"/>
<dbReference type="RefSeq" id="WP_212940791.1">
    <property type="nucleotide sequence ID" value="NZ_BORR01000013.1"/>
</dbReference>
<keyword evidence="2" id="KW-1185">Reference proteome</keyword>
<reference evidence="1 2" key="1">
    <citation type="submission" date="2021-03" db="EMBL/GenBank/DDBJ databases">
        <title>Antimicrobial resistance genes in bacteria isolated from Japanese honey, and their potential for conferring macrolide and lincosamide resistance in the American foulbrood pathogen Paenibacillus larvae.</title>
        <authorList>
            <person name="Okamoto M."/>
            <person name="Kumagai M."/>
            <person name="Kanamori H."/>
            <person name="Takamatsu D."/>
        </authorList>
    </citation>
    <scope>NUCLEOTIDE SEQUENCE [LARGE SCALE GENOMIC DNA]</scope>
    <source>
        <strain evidence="1 2">J41TS12</strain>
    </source>
</reference>
<name>A0A919XSQ5_9BACL</name>
<proteinExistence type="predicted"/>
<dbReference type="Gene3D" id="1.20.1260.10">
    <property type="match status" value="1"/>
</dbReference>
<gene>
    <name evidence="1" type="ORF">J41TS12_34320</name>
</gene>
<dbReference type="EMBL" id="BORR01000013">
    <property type="protein sequence ID" value="GIO38571.1"/>
    <property type="molecule type" value="Genomic_DNA"/>
</dbReference>
<comment type="caution">
    <text evidence="1">The sequence shown here is derived from an EMBL/GenBank/DDBJ whole genome shotgun (WGS) entry which is preliminary data.</text>
</comment>
<dbReference type="InterPro" id="IPR012347">
    <property type="entry name" value="Ferritin-like"/>
</dbReference>
<sequence>MNNHQMQALSGKELNYIADSIANEDMLIKMCAAAVQISTHPQITQEVTRHIQVHEQHMDKLRDALKQHQPLAPGQTQ</sequence>